<dbReference type="EMBL" id="QXDC01000004">
    <property type="protein sequence ID" value="RIA37802.1"/>
    <property type="molecule type" value="Genomic_DNA"/>
</dbReference>
<accession>A0A397NJV0</accession>
<proteinExistence type="predicted"/>
<name>A0A397NJV0_9SPHN</name>
<evidence type="ECO:0000313" key="1">
    <source>
        <dbReference type="EMBL" id="RIA37802.1"/>
    </source>
</evidence>
<reference evidence="1 2" key="1">
    <citation type="submission" date="2018-08" db="EMBL/GenBank/DDBJ databases">
        <title>Genomic Encyclopedia of Type Strains, Phase IV (KMG-IV): sequencing the most valuable type-strain genomes for metagenomic binning, comparative biology and taxonomic classification.</title>
        <authorList>
            <person name="Goeker M."/>
        </authorList>
    </citation>
    <scope>NUCLEOTIDE SEQUENCE [LARGE SCALE GENOMIC DNA]</scope>
    <source>
        <strain evidence="1 2">DSM 25527</strain>
    </source>
</reference>
<dbReference type="Proteomes" id="UP000266568">
    <property type="component" value="Unassembled WGS sequence"/>
</dbReference>
<dbReference type="RefSeq" id="WP_119037061.1">
    <property type="nucleotide sequence ID" value="NZ_QXDC01000004.1"/>
</dbReference>
<evidence type="ECO:0000313" key="2">
    <source>
        <dbReference type="Proteomes" id="UP000266568"/>
    </source>
</evidence>
<comment type="caution">
    <text evidence="1">The sequence shown here is derived from an EMBL/GenBank/DDBJ whole genome shotgun (WGS) entry which is preliminary data.</text>
</comment>
<protein>
    <submittedName>
        <fullName evidence="1">Uncharacterized protein</fullName>
    </submittedName>
</protein>
<sequence length="67" mass="7180">MRARRIGLAVIVALLLVLGMQHAPDIRLSTSVPSGHDAVQVQAVVDLGTTAGALLFTWTIDHLEHAR</sequence>
<dbReference type="AlphaFoldDB" id="A0A397NJV0"/>
<gene>
    <name evidence="1" type="ORF">DFR49_3690</name>
</gene>
<keyword evidence="2" id="KW-1185">Reference proteome</keyword>
<organism evidence="1 2">
    <name type="scientific">Hephaestia caeni</name>
    <dbReference type="NCBI Taxonomy" id="645617"/>
    <lineage>
        <taxon>Bacteria</taxon>
        <taxon>Pseudomonadati</taxon>
        <taxon>Pseudomonadota</taxon>
        <taxon>Alphaproteobacteria</taxon>
        <taxon>Sphingomonadales</taxon>
        <taxon>Sphingomonadaceae</taxon>
        <taxon>Hephaestia</taxon>
    </lineage>
</organism>